<keyword evidence="9 10" id="KW-0131">Cell cycle</keyword>
<dbReference type="NCBIfam" id="NF001399">
    <property type="entry name" value="PRK00283.1"/>
    <property type="match status" value="1"/>
</dbReference>
<dbReference type="CDD" id="cd00798">
    <property type="entry name" value="INT_XerDC_C"/>
    <property type="match status" value="1"/>
</dbReference>
<keyword evidence="5 10" id="KW-0159">Chromosome partition</keyword>
<dbReference type="SUPFAM" id="SSF56349">
    <property type="entry name" value="DNA breaking-rejoining enzymes"/>
    <property type="match status" value="1"/>
</dbReference>
<comment type="caution">
    <text evidence="13">The sequence shown here is derived from an EMBL/GenBank/DDBJ whole genome shotgun (WGS) entry which is preliminary data.</text>
</comment>
<dbReference type="InterPro" id="IPR013762">
    <property type="entry name" value="Integrase-like_cat_sf"/>
</dbReference>
<dbReference type="SUPFAM" id="SSF47823">
    <property type="entry name" value="lambda integrase-like, N-terminal domain"/>
    <property type="match status" value="1"/>
</dbReference>
<proteinExistence type="inferred from homology"/>
<feature type="active site" description="O-(3'-phospho-DNA)-tyrosine intermediate" evidence="10">
    <location>
        <position position="299"/>
    </location>
</feature>
<reference evidence="13 14" key="1">
    <citation type="journal article" date="2019" name="Int. J. Syst. Evol. Microbiol.">
        <title>The Global Catalogue of Microorganisms (GCM) 10K type strain sequencing project: providing services to taxonomists for standard genome sequencing and annotation.</title>
        <authorList>
            <consortium name="The Broad Institute Genomics Platform"/>
            <consortium name="The Broad Institute Genome Sequencing Center for Infectious Disease"/>
            <person name="Wu L."/>
            <person name="Ma J."/>
        </authorList>
    </citation>
    <scope>NUCLEOTIDE SEQUENCE [LARGE SCALE GENOMIC DNA]</scope>
    <source>
        <strain evidence="13 14">JCM 14546</strain>
    </source>
</reference>
<evidence type="ECO:0000256" key="5">
    <source>
        <dbReference type="ARBA" id="ARBA00022829"/>
    </source>
</evidence>
<feature type="active site" evidence="10">
    <location>
        <position position="290"/>
    </location>
</feature>
<evidence type="ECO:0000313" key="13">
    <source>
        <dbReference type="EMBL" id="GAA2005233.1"/>
    </source>
</evidence>
<feature type="active site" evidence="10">
    <location>
        <position position="267"/>
    </location>
</feature>
<evidence type="ECO:0000256" key="7">
    <source>
        <dbReference type="ARBA" id="ARBA00023125"/>
    </source>
</evidence>
<dbReference type="Gene3D" id="1.10.150.130">
    <property type="match status" value="1"/>
</dbReference>
<comment type="similarity">
    <text evidence="2">Belongs to the 'phage' integrase family. XerD subfamily.</text>
</comment>
<keyword evidence="3 10" id="KW-0963">Cytoplasm</keyword>
<keyword evidence="8 10" id="KW-0233">DNA recombination</keyword>
<feature type="active site" evidence="10">
    <location>
        <position position="161"/>
    </location>
</feature>
<keyword evidence="4 10" id="KW-0132">Cell division</keyword>
<dbReference type="InterPro" id="IPR004107">
    <property type="entry name" value="Integrase_SAM-like_N"/>
</dbReference>
<dbReference type="InterPro" id="IPR011932">
    <property type="entry name" value="Recomb_XerD"/>
</dbReference>
<evidence type="ECO:0000256" key="2">
    <source>
        <dbReference type="ARBA" id="ARBA00010450"/>
    </source>
</evidence>
<organism evidence="13 14">
    <name type="scientific">Brevibacterium samyangense</name>
    <dbReference type="NCBI Taxonomy" id="366888"/>
    <lineage>
        <taxon>Bacteria</taxon>
        <taxon>Bacillati</taxon>
        <taxon>Actinomycetota</taxon>
        <taxon>Actinomycetes</taxon>
        <taxon>Micrococcales</taxon>
        <taxon>Brevibacteriaceae</taxon>
        <taxon>Brevibacterium</taxon>
    </lineage>
</organism>
<dbReference type="Pfam" id="PF00589">
    <property type="entry name" value="Phage_integrase"/>
    <property type="match status" value="1"/>
</dbReference>
<dbReference type="PANTHER" id="PTHR30349">
    <property type="entry name" value="PHAGE INTEGRASE-RELATED"/>
    <property type="match status" value="1"/>
</dbReference>
<dbReference type="InterPro" id="IPR002104">
    <property type="entry name" value="Integrase_catalytic"/>
</dbReference>
<keyword evidence="7 10" id="KW-0238">DNA-binding</keyword>
<dbReference type="NCBIfam" id="TIGR02225">
    <property type="entry name" value="recomb_XerD"/>
    <property type="match status" value="1"/>
</dbReference>
<protein>
    <recommendedName>
        <fullName evidence="10">Tyrosine recombinase XerC</fullName>
    </recommendedName>
</protein>
<keyword evidence="6 10" id="KW-0229">DNA integration</keyword>
<evidence type="ECO:0000256" key="8">
    <source>
        <dbReference type="ARBA" id="ARBA00023172"/>
    </source>
</evidence>
<evidence type="ECO:0000256" key="9">
    <source>
        <dbReference type="ARBA" id="ARBA00023306"/>
    </source>
</evidence>
<comment type="subunit">
    <text evidence="10">Forms a cyclic heterotetrameric complex composed of two molecules of XerC and two molecules of XerD.</text>
</comment>
<dbReference type="Gene3D" id="1.10.443.10">
    <property type="entry name" value="Intergrase catalytic core"/>
    <property type="match status" value="1"/>
</dbReference>
<evidence type="ECO:0000256" key="3">
    <source>
        <dbReference type="ARBA" id="ARBA00022490"/>
    </source>
</evidence>
<dbReference type="InterPro" id="IPR011010">
    <property type="entry name" value="DNA_brk_join_enz"/>
</dbReference>
<dbReference type="RefSeq" id="WP_344308181.1">
    <property type="nucleotide sequence ID" value="NZ_BAAANO010000013.1"/>
</dbReference>
<evidence type="ECO:0000259" key="12">
    <source>
        <dbReference type="PROSITE" id="PS51900"/>
    </source>
</evidence>
<keyword evidence="14" id="KW-1185">Reference proteome</keyword>
<sequence length="320" mass="34904">MARHGTELLPEAPAGLLRDASAYLTHLELERGLSLNTLDAYARDLAKYLTWLTEQDVREFAAVGEDDIRTFSAVLAESGLAVRSRARTLVAVRRLHAYLHAEGRTPTDPGAEVAPPSDTERLPKALSVSEVERLLGAVVGDEPAQLRTRALLEFLYATGARISEAVGLDIDDLDLSEGVARLYGKGNKERLVPVGSMARDALGAWIVRGRPEFEKARARGVHARDRAGAVFLNRRGGRLSRQSAWTALVHTAELAGLEGHVSPHSLRHSFATHLLEGGADIRVVQELLGHSSVTTTQIYTKVTGDTLREVYALTHPRARH</sequence>
<feature type="active site" evidence="10">
    <location>
        <position position="264"/>
    </location>
</feature>
<dbReference type="HAMAP" id="MF_01808">
    <property type="entry name" value="Recomb_XerC_XerD"/>
    <property type="match status" value="1"/>
</dbReference>
<comment type="function">
    <text evidence="10">Site-specific tyrosine recombinase, which acts by catalyzing the cutting and rejoining of the recombining DNA molecules. The XerC-XerD complex is essential to convert dimers of the bacterial chromosome into monomers to permit their segregation at cell division. It also contributes to the segregational stability of plasmids.</text>
</comment>
<dbReference type="Pfam" id="PF02899">
    <property type="entry name" value="Phage_int_SAM_1"/>
    <property type="match status" value="1"/>
</dbReference>
<comment type="similarity">
    <text evidence="10">Belongs to the 'phage' integrase family. XerC subfamily.</text>
</comment>
<dbReference type="InterPro" id="IPR023009">
    <property type="entry name" value="Tyrosine_recombinase_XerC/XerD"/>
</dbReference>
<dbReference type="Proteomes" id="UP001500755">
    <property type="component" value="Unassembled WGS sequence"/>
</dbReference>
<accession>A0ABN2TCM3</accession>
<comment type="subcellular location">
    <subcellularLocation>
        <location evidence="1 10">Cytoplasm</location>
    </subcellularLocation>
</comment>
<dbReference type="InterPro" id="IPR010998">
    <property type="entry name" value="Integrase_recombinase_N"/>
</dbReference>
<evidence type="ECO:0000256" key="6">
    <source>
        <dbReference type="ARBA" id="ARBA00022908"/>
    </source>
</evidence>
<evidence type="ECO:0000313" key="14">
    <source>
        <dbReference type="Proteomes" id="UP001500755"/>
    </source>
</evidence>
<dbReference type="PANTHER" id="PTHR30349:SF81">
    <property type="entry name" value="TYROSINE RECOMBINASE XERC"/>
    <property type="match status" value="1"/>
</dbReference>
<dbReference type="PROSITE" id="PS51900">
    <property type="entry name" value="CB"/>
    <property type="match status" value="1"/>
</dbReference>
<gene>
    <name evidence="13" type="primary">xerD</name>
    <name evidence="10" type="synonym">xerC</name>
    <name evidence="13" type="ORF">GCM10009755_13550</name>
</gene>
<dbReference type="EMBL" id="BAAANO010000013">
    <property type="protein sequence ID" value="GAA2005233.1"/>
    <property type="molecule type" value="Genomic_DNA"/>
</dbReference>
<evidence type="ECO:0000256" key="4">
    <source>
        <dbReference type="ARBA" id="ARBA00022618"/>
    </source>
</evidence>
<evidence type="ECO:0000256" key="1">
    <source>
        <dbReference type="ARBA" id="ARBA00004496"/>
    </source>
</evidence>
<evidence type="ECO:0000256" key="10">
    <source>
        <dbReference type="HAMAP-Rule" id="MF_01808"/>
    </source>
</evidence>
<feature type="domain" description="Core-binding (CB)" evidence="12">
    <location>
        <begin position="14"/>
        <end position="100"/>
    </location>
</feature>
<feature type="domain" description="Tyr recombinase" evidence="11">
    <location>
        <begin position="121"/>
        <end position="312"/>
    </location>
</feature>
<dbReference type="PROSITE" id="PS51898">
    <property type="entry name" value="TYR_RECOMBINASE"/>
    <property type="match status" value="1"/>
</dbReference>
<evidence type="ECO:0000259" key="11">
    <source>
        <dbReference type="PROSITE" id="PS51898"/>
    </source>
</evidence>
<feature type="active site" evidence="10">
    <location>
        <position position="185"/>
    </location>
</feature>
<dbReference type="InterPro" id="IPR044068">
    <property type="entry name" value="CB"/>
</dbReference>
<name>A0ABN2TCM3_9MICO</name>
<dbReference type="InterPro" id="IPR050090">
    <property type="entry name" value="Tyrosine_recombinase_XerCD"/>
</dbReference>